<feature type="domain" description="Calponin-homology (CH)" evidence="1">
    <location>
        <begin position="29"/>
        <end position="134"/>
    </location>
</feature>
<dbReference type="GO" id="GO:0005930">
    <property type="term" value="C:axoneme"/>
    <property type="evidence" value="ECO:0007669"/>
    <property type="project" value="TreeGrafter"/>
</dbReference>
<dbReference type="GO" id="GO:0008017">
    <property type="term" value="F:microtubule binding"/>
    <property type="evidence" value="ECO:0007669"/>
    <property type="project" value="TreeGrafter"/>
</dbReference>
<reference evidence="2 3" key="1">
    <citation type="submission" date="2017-09" db="EMBL/GenBank/DDBJ databases">
        <title>Genome sequencing of Besnoitia besnoiti strain Bb-Ger1.</title>
        <authorList>
            <person name="Schares G."/>
            <person name="Venepally P."/>
            <person name="Lorenzi H.A."/>
        </authorList>
    </citation>
    <scope>NUCLEOTIDE SEQUENCE [LARGE SCALE GENOMIC DNA]</scope>
    <source>
        <strain evidence="2 3">Bb-Ger1</strain>
    </source>
</reference>
<dbReference type="InterPro" id="IPR010441">
    <property type="entry name" value="CH_2"/>
</dbReference>
<dbReference type="FunFam" id="1.10.418.10:FF:000059">
    <property type="entry name" value="RIKEN cDNA 6430531B16 gene"/>
    <property type="match status" value="1"/>
</dbReference>
<evidence type="ECO:0000259" key="1">
    <source>
        <dbReference type="PROSITE" id="PS50021"/>
    </source>
</evidence>
<evidence type="ECO:0000313" key="3">
    <source>
        <dbReference type="Proteomes" id="UP000224006"/>
    </source>
</evidence>
<dbReference type="PROSITE" id="PS50021">
    <property type="entry name" value="CH"/>
    <property type="match status" value="1"/>
</dbReference>
<accession>A0A2A9M652</accession>
<sequence>MPTSPILSARSTKGSTTRCIPLAPPLEGDEELAELYHWVDSIPLSRPKRNISRDFSDGVLMAELVNHCLPRVAELHNYSAANSVEKKTYNWQTMNRKVFHRLGMQLNQKDISDVVSAQPGAVERVIRLFRRQVRLARASSAGLNVVLLFNDDGMGKDSSEVFVC</sequence>
<dbReference type="EMBL" id="NWUJ01000008">
    <property type="protein sequence ID" value="PFH33429.1"/>
    <property type="molecule type" value="Genomic_DNA"/>
</dbReference>
<dbReference type="OrthoDB" id="193300at2759"/>
<organism evidence="2 3">
    <name type="scientific">Besnoitia besnoiti</name>
    <name type="common">Apicomplexan protozoan</name>
    <dbReference type="NCBI Taxonomy" id="94643"/>
    <lineage>
        <taxon>Eukaryota</taxon>
        <taxon>Sar</taxon>
        <taxon>Alveolata</taxon>
        <taxon>Apicomplexa</taxon>
        <taxon>Conoidasida</taxon>
        <taxon>Coccidia</taxon>
        <taxon>Eucoccidiorida</taxon>
        <taxon>Eimeriorina</taxon>
        <taxon>Sarcocystidae</taxon>
        <taxon>Besnoitia</taxon>
    </lineage>
</organism>
<dbReference type="GO" id="GO:0051493">
    <property type="term" value="P:regulation of cytoskeleton organization"/>
    <property type="evidence" value="ECO:0007669"/>
    <property type="project" value="TreeGrafter"/>
</dbReference>
<dbReference type="AlphaFoldDB" id="A0A2A9M652"/>
<dbReference type="PANTHER" id="PTHR12509">
    <property type="entry name" value="SPERMATOGENESIS-ASSOCIATED 4-RELATED"/>
    <property type="match status" value="1"/>
</dbReference>
<dbReference type="Proteomes" id="UP000224006">
    <property type="component" value="Chromosome VII"/>
</dbReference>
<proteinExistence type="predicted"/>
<dbReference type="SUPFAM" id="SSF47576">
    <property type="entry name" value="Calponin-homology domain, CH-domain"/>
    <property type="match status" value="1"/>
</dbReference>
<protein>
    <submittedName>
        <fullName evidence="2">SPEF1 family protein</fullName>
    </submittedName>
</protein>
<name>A0A2A9M652_BESBE</name>
<dbReference type="KEGG" id="bbes:BESB_076460"/>
<dbReference type="InterPro" id="IPR036872">
    <property type="entry name" value="CH_dom_sf"/>
</dbReference>
<keyword evidence="3" id="KW-1185">Reference proteome</keyword>
<dbReference type="Pfam" id="PF06294">
    <property type="entry name" value="CH_2"/>
    <property type="match status" value="1"/>
</dbReference>
<comment type="caution">
    <text evidence="2">The sequence shown here is derived from an EMBL/GenBank/DDBJ whole genome shotgun (WGS) entry which is preliminary data.</text>
</comment>
<dbReference type="RefSeq" id="XP_029217438.1">
    <property type="nucleotide sequence ID" value="XM_029366007.1"/>
</dbReference>
<dbReference type="STRING" id="94643.A0A2A9M652"/>
<dbReference type="PANTHER" id="PTHR12509:SF9">
    <property type="entry name" value="SPERM FLAGELLAR PROTEIN 1 ISOFORM X1"/>
    <property type="match status" value="1"/>
</dbReference>
<gene>
    <name evidence="2" type="ORF">BESB_076460</name>
</gene>
<dbReference type="InterPro" id="IPR001715">
    <property type="entry name" value="CH_dom"/>
</dbReference>
<dbReference type="GeneID" id="40312572"/>
<dbReference type="InterPro" id="IPR052111">
    <property type="entry name" value="Spermatogenesis_Ciliary_MAP"/>
</dbReference>
<evidence type="ECO:0000313" key="2">
    <source>
        <dbReference type="EMBL" id="PFH33429.1"/>
    </source>
</evidence>
<dbReference type="Gene3D" id="1.10.418.10">
    <property type="entry name" value="Calponin-like domain"/>
    <property type="match status" value="1"/>
</dbReference>
<dbReference type="VEuPathDB" id="ToxoDB:BESB_076460"/>